<name>A0A2W1LEK3_9BACL</name>
<dbReference type="Proteomes" id="UP000249522">
    <property type="component" value="Unassembled WGS sequence"/>
</dbReference>
<evidence type="ECO:0000313" key="1">
    <source>
        <dbReference type="EMBL" id="PZD97243.1"/>
    </source>
</evidence>
<dbReference type="RefSeq" id="WP_111145327.1">
    <property type="nucleotide sequence ID" value="NZ_QKRB01000029.1"/>
</dbReference>
<keyword evidence="2" id="KW-1185">Reference proteome</keyword>
<evidence type="ECO:0000313" key="2">
    <source>
        <dbReference type="Proteomes" id="UP000249522"/>
    </source>
</evidence>
<dbReference type="OrthoDB" id="2467757at2"/>
<reference evidence="1 2" key="1">
    <citation type="submission" date="2018-06" db="EMBL/GenBank/DDBJ databases">
        <title>Paenibacillus imtechensis sp. nov.</title>
        <authorList>
            <person name="Pinnaka A.K."/>
            <person name="Singh H."/>
            <person name="Kaur M."/>
        </authorList>
    </citation>
    <scope>NUCLEOTIDE SEQUENCE [LARGE SCALE GENOMIC DNA]</scope>
    <source>
        <strain evidence="1 2">SMB1</strain>
    </source>
</reference>
<sequence length="118" mass="14046">MKLLINNIGEAKMTEKELISRPRLLRWQFDDEVESNDPSEWNWVEITMNFTDGSRRWSILYTPERLHNNLTRLNIDPPGLHMSQLIVVRSYEINDIDRVLRVFDEDDTLIKASRAYPE</sequence>
<comment type="caution">
    <text evidence="1">The sequence shown here is derived from an EMBL/GenBank/DDBJ whole genome shotgun (WGS) entry which is preliminary data.</text>
</comment>
<gene>
    <name evidence="1" type="ORF">DNH61_03650</name>
</gene>
<dbReference type="AlphaFoldDB" id="A0A2W1LEK3"/>
<accession>A0A2W1LEK3</accession>
<proteinExistence type="predicted"/>
<protein>
    <submittedName>
        <fullName evidence="1">Uncharacterized protein</fullName>
    </submittedName>
</protein>
<dbReference type="EMBL" id="QKRB01000029">
    <property type="protein sequence ID" value="PZD97243.1"/>
    <property type="molecule type" value="Genomic_DNA"/>
</dbReference>
<organism evidence="1 2">
    <name type="scientific">Paenibacillus sambharensis</name>
    <dbReference type="NCBI Taxonomy" id="1803190"/>
    <lineage>
        <taxon>Bacteria</taxon>
        <taxon>Bacillati</taxon>
        <taxon>Bacillota</taxon>
        <taxon>Bacilli</taxon>
        <taxon>Bacillales</taxon>
        <taxon>Paenibacillaceae</taxon>
        <taxon>Paenibacillus</taxon>
    </lineage>
</organism>